<feature type="region of interest" description="Disordered" evidence="1">
    <location>
        <begin position="333"/>
        <end position="352"/>
    </location>
</feature>
<evidence type="ECO:0000259" key="4">
    <source>
        <dbReference type="PROSITE" id="PS50234"/>
    </source>
</evidence>
<dbReference type="Gene3D" id="2.60.200.20">
    <property type="match status" value="1"/>
</dbReference>
<feature type="compositionally biased region" description="Pro residues" evidence="1">
    <location>
        <begin position="676"/>
        <end position="697"/>
    </location>
</feature>
<comment type="caution">
    <text evidence="5">The sequence shown here is derived from an EMBL/GenBank/DDBJ whole genome shotgun (WGS) entry which is preliminary data.</text>
</comment>
<dbReference type="InterPro" id="IPR036465">
    <property type="entry name" value="vWFA_dom_sf"/>
</dbReference>
<dbReference type="CDD" id="cd00198">
    <property type="entry name" value="vWFA"/>
    <property type="match status" value="1"/>
</dbReference>
<keyword evidence="2" id="KW-0472">Membrane</keyword>
<evidence type="ECO:0000313" key="6">
    <source>
        <dbReference type="Proteomes" id="UP000229681"/>
    </source>
</evidence>
<feature type="transmembrane region" description="Helical" evidence="2">
    <location>
        <begin position="719"/>
        <end position="739"/>
    </location>
</feature>
<keyword evidence="2" id="KW-0812">Transmembrane</keyword>
<dbReference type="SMART" id="SM00240">
    <property type="entry name" value="FHA"/>
    <property type="match status" value="1"/>
</dbReference>
<dbReference type="InterPro" id="IPR002035">
    <property type="entry name" value="VWF_A"/>
</dbReference>
<evidence type="ECO:0000256" key="2">
    <source>
        <dbReference type="SAM" id="Phobius"/>
    </source>
</evidence>
<dbReference type="InterPro" id="IPR008984">
    <property type="entry name" value="SMAD_FHA_dom_sf"/>
</dbReference>
<sequence>MQVRRRFYAGVVVAMLVIAALMAPTFVLAQVAVEAVILFNEAIDFKEPDKPGLTLRLYFTPIDSNRRPVLNVPLRSGQIIMLDPNDGGPYPAEIQQAKGPIELVLLLDVSGSMGRSFNAMKAAVNQFVDTMPSEARFTVLTFSHELIERVRSSNDKEQVKRIVNDIPAPRSGDGTCLFDASLRGVETINQLGMPGRRALVVFSDGADWAQGGRRDSQTGARIPCSRAKVNDVTTLATNRRFRVPIYAIGFQPPGSSPDDLDLPALEQMARLTGGILAVGADMPSLFRQVNDAIAAVRVAEAIVKPQRGERIASLRLVLENGATILSNNETFTSPEDYSFKTPTPTGTPTATSTSSFNLSAAAFDPIKRAFRFELIGLITPEAIFEFRIELTTSGGTKINEIIKSMPLDSPLIEVPLPLDAPPGRYNILVTAIGRDGAVVLRQTTPAEFSPTATPTPSATLTPLPVGAQIRSIRYNDEAIKDSVTLTLDLFSPERIDNIRIAIIDRGNFERAAVNVPPAPELFFSLEGIVAGEYVFNVQAFDRNGQQLGPLARFPFVHDRQPTPTITPSLTPTPIVPAAIIQMIRPDVENRRFVVEIAVENEQLIKRYRLEVVDANTGLKIGSDLFFNVPPHDRIVVPFDVLPGGGTVGGDYQFVLRGLNEEDRVITQPSTFQFKLVPPPPTPTITPTPEPTPTPTLTPEPTDLIYRLGRAINNPSQRPLVIGFFGLVVLSIGFLFFALVRRPAKPKTGTGFLAELTGAVKIDQLEGGKGRSNRRGLAKGEQKPLEPPRPPARPMQPLAAGEETMTTAVSVDATSPVPYLAMPSATLFVESTRHMPLAGRSLSITHTPFSLGRRQRDLNFDNDDNVSRDHAEITYKDGVFYITDRKSTHGTYLDERKLDPYVPMPLREGSRIRLGTTTILRFSQSNDPDRTSPEFPGVAPY</sequence>
<dbReference type="PROSITE" id="PS50006">
    <property type="entry name" value="FHA_DOMAIN"/>
    <property type="match status" value="1"/>
</dbReference>
<keyword evidence="2" id="KW-1133">Transmembrane helix</keyword>
<dbReference type="InterPro" id="IPR000253">
    <property type="entry name" value="FHA_dom"/>
</dbReference>
<dbReference type="SUPFAM" id="SSF53300">
    <property type="entry name" value="vWA-like"/>
    <property type="match status" value="1"/>
</dbReference>
<accession>A0A2M8PER1</accession>
<dbReference type="EMBL" id="PGTM01000084">
    <property type="protein sequence ID" value="PJF36042.1"/>
    <property type="molecule type" value="Genomic_DNA"/>
</dbReference>
<name>A0A2M8PER1_9CHLR</name>
<feature type="region of interest" description="Disordered" evidence="1">
    <location>
        <begin position="764"/>
        <end position="804"/>
    </location>
</feature>
<feature type="domain" description="FHA" evidence="3">
    <location>
        <begin position="848"/>
        <end position="897"/>
    </location>
</feature>
<dbReference type="PANTHER" id="PTHR23308">
    <property type="entry name" value="NUCLEAR INHIBITOR OF PROTEIN PHOSPHATASE-1"/>
    <property type="match status" value="1"/>
</dbReference>
<reference evidence="5 6" key="1">
    <citation type="submission" date="2017-11" db="EMBL/GenBank/DDBJ databases">
        <title>Evolution of Phototrophy in the Chloroflexi Phylum Driven by Horizontal Gene Transfer.</title>
        <authorList>
            <person name="Ward L.M."/>
            <person name="Hemp J."/>
            <person name="Shih P.M."/>
            <person name="Mcglynn S.E."/>
            <person name="Fischer W."/>
        </authorList>
    </citation>
    <scope>NUCLEOTIDE SEQUENCE [LARGE SCALE GENOMIC DNA]</scope>
    <source>
        <strain evidence="5">JP3_13</strain>
    </source>
</reference>
<dbReference type="Pfam" id="PF00498">
    <property type="entry name" value="FHA"/>
    <property type="match status" value="1"/>
</dbReference>
<dbReference type="AlphaFoldDB" id="A0A2M8PER1"/>
<dbReference type="Pfam" id="PF13519">
    <property type="entry name" value="VWA_2"/>
    <property type="match status" value="1"/>
</dbReference>
<dbReference type="SMART" id="SM00327">
    <property type="entry name" value="VWA"/>
    <property type="match status" value="1"/>
</dbReference>
<gene>
    <name evidence="5" type="ORF">CUN49_07430</name>
</gene>
<dbReference type="Proteomes" id="UP000229681">
    <property type="component" value="Unassembled WGS sequence"/>
</dbReference>
<proteinExistence type="predicted"/>
<organism evidence="5 6">
    <name type="scientific">Candidatus Thermofonsia Clade 1 bacterium</name>
    <dbReference type="NCBI Taxonomy" id="2364210"/>
    <lineage>
        <taxon>Bacteria</taxon>
        <taxon>Bacillati</taxon>
        <taxon>Chloroflexota</taxon>
        <taxon>Candidatus Thermofontia</taxon>
        <taxon>Candidatus Thermofonsia Clade 1</taxon>
    </lineage>
</organism>
<feature type="compositionally biased region" description="Low complexity" evidence="1">
    <location>
        <begin position="341"/>
        <end position="352"/>
    </location>
</feature>
<evidence type="ECO:0000259" key="3">
    <source>
        <dbReference type="PROSITE" id="PS50006"/>
    </source>
</evidence>
<evidence type="ECO:0000256" key="1">
    <source>
        <dbReference type="SAM" id="MobiDB-lite"/>
    </source>
</evidence>
<dbReference type="SUPFAM" id="SSF49879">
    <property type="entry name" value="SMAD/FHA domain"/>
    <property type="match status" value="1"/>
</dbReference>
<dbReference type="CDD" id="cd00060">
    <property type="entry name" value="FHA"/>
    <property type="match status" value="1"/>
</dbReference>
<dbReference type="Gene3D" id="3.40.50.410">
    <property type="entry name" value="von Willebrand factor, type A domain"/>
    <property type="match status" value="1"/>
</dbReference>
<feature type="domain" description="VWFA" evidence="4">
    <location>
        <begin position="102"/>
        <end position="293"/>
    </location>
</feature>
<feature type="region of interest" description="Disordered" evidence="1">
    <location>
        <begin position="676"/>
        <end position="698"/>
    </location>
</feature>
<dbReference type="InterPro" id="IPR050923">
    <property type="entry name" value="Cell_Proc_Reg/RNA_Proc"/>
</dbReference>
<evidence type="ECO:0008006" key="7">
    <source>
        <dbReference type="Google" id="ProtNLM"/>
    </source>
</evidence>
<dbReference type="PROSITE" id="PS50234">
    <property type="entry name" value="VWFA"/>
    <property type="match status" value="1"/>
</dbReference>
<evidence type="ECO:0000313" key="5">
    <source>
        <dbReference type="EMBL" id="PJF36042.1"/>
    </source>
</evidence>
<protein>
    <recommendedName>
        <fullName evidence="7">FHA domain-containing protein</fullName>
    </recommendedName>
</protein>